<protein>
    <submittedName>
        <fullName evidence="1">Uncharacterized protein</fullName>
    </submittedName>
</protein>
<organism evidence="1 2">
    <name type="scientific">Agrococcus baldri</name>
    <dbReference type="NCBI Taxonomy" id="153730"/>
    <lineage>
        <taxon>Bacteria</taxon>
        <taxon>Bacillati</taxon>
        <taxon>Actinomycetota</taxon>
        <taxon>Actinomycetes</taxon>
        <taxon>Micrococcales</taxon>
        <taxon>Microbacteriaceae</taxon>
        <taxon>Agrococcus</taxon>
    </lineage>
</organism>
<reference evidence="1 2" key="1">
    <citation type="submission" date="2019-07" db="EMBL/GenBank/DDBJ databases">
        <title>Whole genome shotgun sequence of Agrococcus baldri NBRC 103055.</title>
        <authorList>
            <person name="Hosoyama A."/>
            <person name="Uohara A."/>
            <person name="Ohji S."/>
            <person name="Ichikawa N."/>
        </authorList>
    </citation>
    <scope>NUCLEOTIDE SEQUENCE [LARGE SCALE GENOMIC DNA]</scope>
    <source>
        <strain evidence="1 2">NBRC 103055</strain>
    </source>
</reference>
<evidence type="ECO:0000313" key="1">
    <source>
        <dbReference type="EMBL" id="GEK80657.1"/>
    </source>
</evidence>
<dbReference type="AlphaFoldDB" id="A0AA87UXT2"/>
<evidence type="ECO:0000313" key="2">
    <source>
        <dbReference type="Proteomes" id="UP000321749"/>
    </source>
</evidence>
<comment type="caution">
    <text evidence="1">The sequence shown here is derived from an EMBL/GenBank/DDBJ whole genome shotgun (WGS) entry which is preliminary data.</text>
</comment>
<keyword evidence="2" id="KW-1185">Reference proteome</keyword>
<sequence>MLQVTARHDSKRIGGYPERMSRVADPAELARLLRGTWAIRATTFPYWTNAERKNPRVTFELVHSSPLQLREVYEYHRPDKGDREVIAEAAWAGRHFSWRMLGRSRLLASAYVVSDTPATPDILAIHYGKSALLRQSAVSIIARSHLDPDAVRRSVSVDTHSFELSAEEFWRLQWLTPYTPSAPASSDSLA</sequence>
<name>A0AA87UXT2_9MICO</name>
<dbReference type="Proteomes" id="UP000321749">
    <property type="component" value="Unassembled WGS sequence"/>
</dbReference>
<accession>A0AA87UXT2</accession>
<proteinExistence type="predicted"/>
<dbReference type="EMBL" id="BJUU01000012">
    <property type="protein sequence ID" value="GEK80657.1"/>
    <property type="molecule type" value="Genomic_DNA"/>
</dbReference>
<gene>
    <name evidence="1" type="ORF">ABA31_20080</name>
</gene>